<keyword evidence="8 14" id="KW-0863">Zinc-finger</keyword>
<dbReference type="PANTHER" id="PTHR45748">
    <property type="entry name" value="1-PHOSPHATIDYLINOSITOL 3-PHOSPHATE 5-KINASE-RELATED"/>
    <property type="match status" value="1"/>
</dbReference>
<dbReference type="GO" id="GO:0052810">
    <property type="term" value="F:1-phosphatidylinositol-5-kinase activity"/>
    <property type="evidence" value="ECO:0007669"/>
    <property type="project" value="UniProtKB-ARBA"/>
</dbReference>
<dbReference type="InterPro" id="IPR027484">
    <property type="entry name" value="PInositol-4-P-5-kinase_N"/>
</dbReference>
<dbReference type="SMART" id="SM00330">
    <property type="entry name" value="PIPKc"/>
    <property type="match status" value="1"/>
</dbReference>
<feature type="compositionally biased region" description="Basic and acidic residues" evidence="16">
    <location>
        <begin position="278"/>
        <end position="290"/>
    </location>
</feature>
<dbReference type="GO" id="GO:0005524">
    <property type="term" value="F:ATP binding"/>
    <property type="evidence" value="ECO:0007669"/>
    <property type="project" value="UniProtKB-UniRule"/>
</dbReference>
<dbReference type="GO" id="GO:0046854">
    <property type="term" value="P:phosphatidylinositol phosphate biosynthetic process"/>
    <property type="evidence" value="ECO:0007669"/>
    <property type="project" value="TreeGrafter"/>
</dbReference>
<keyword evidence="7" id="KW-0967">Endosome</keyword>
<feature type="compositionally biased region" description="Polar residues" evidence="16">
    <location>
        <begin position="263"/>
        <end position="272"/>
    </location>
</feature>
<keyword evidence="10" id="KW-0862">Zinc</keyword>
<dbReference type="Pfam" id="PF00118">
    <property type="entry name" value="Cpn60_TCP1"/>
    <property type="match status" value="1"/>
</dbReference>
<name>G0MX07_CAEBE</name>
<evidence type="ECO:0000259" key="18">
    <source>
        <dbReference type="PROSITE" id="PS51455"/>
    </source>
</evidence>
<organism evidence="20">
    <name type="scientific">Caenorhabditis brenneri</name>
    <name type="common">Nematode worm</name>
    <dbReference type="NCBI Taxonomy" id="135651"/>
    <lineage>
        <taxon>Eukaryota</taxon>
        <taxon>Metazoa</taxon>
        <taxon>Ecdysozoa</taxon>
        <taxon>Nematoda</taxon>
        <taxon>Chromadorea</taxon>
        <taxon>Rhabditida</taxon>
        <taxon>Rhabditina</taxon>
        <taxon>Rhabditomorpha</taxon>
        <taxon>Rhabditoidea</taxon>
        <taxon>Rhabditidae</taxon>
        <taxon>Peloderinae</taxon>
        <taxon>Caenorhabditis</taxon>
    </lineage>
</organism>
<dbReference type="InterPro" id="IPR000306">
    <property type="entry name" value="Znf_FYVE"/>
</dbReference>
<evidence type="ECO:0000256" key="11">
    <source>
        <dbReference type="ARBA" id="ARBA00022840"/>
    </source>
</evidence>
<dbReference type="Gene3D" id="3.30.800.10">
    <property type="entry name" value="Phosphatidylinositol Phosphate Kinase II Beta"/>
    <property type="match status" value="1"/>
</dbReference>
<keyword evidence="12" id="KW-0472">Membrane</keyword>
<dbReference type="SUPFAM" id="SSF56104">
    <property type="entry name" value="SAICAR synthase-like"/>
    <property type="match status" value="1"/>
</dbReference>
<evidence type="ECO:0000256" key="6">
    <source>
        <dbReference type="ARBA" id="ARBA00022741"/>
    </source>
</evidence>
<dbReference type="GO" id="GO:0010008">
    <property type="term" value="C:endosome membrane"/>
    <property type="evidence" value="ECO:0007669"/>
    <property type="project" value="UniProtKB-SubCell"/>
</dbReference>
<dbReference type="InterPro" id="IPR011011">
    <property type="entry name" value="Znf_FYVE_PHD"/>
</dbReference>
<evidence type="ECO:0000256" key="7">
    <source>
        <dbReference type="ARBA" id="ARBA00022753"/>
    </source>
</evidence>
<dbReference type="SMART" id="SM00064">
    <property type="entry name" value="FYVE"/>
    <property type="match status" value="1"/>
</dbReference>
<dbReference type="InterPro" id="IPR002498">
    <property type="entry name" value="PInositol-4-P-4/5-kinase_core"/>
</dbReference>
<evidence type="ECO:0000256" key="12">
    <source>
        <dbReference type="ARBA" id="ARBA00023136"/>
    </source>
</evidence>
<gene>
    <name evidence="19" type="primary">Cbn-ppk-3</name>
    <name evidence="19" type="ORF">CAEBREN_11931</name>
</gene>
<evidence type="ECO:0000313" key="19">
    <source>
        <dbReference type="EMBL" id="EGT46756.1"/>
    </source>
</evidence>
<dbReference type="OrthoDB" id="158357at2759"/>
<protein>
    <recommendedName>
        <fullName evidence="2">1-phosphatidylinositol-3-phosphate 5-kinase</fullName>
        <ecNumber evidence="2">2.7.1.150</ecNumber>
    </recommendedName>
</protein>
<dbReference type="EMBL" id="GL379818">
    <property type="protein sequence ID" value="EGT46756.1"/>
    <property type="molecule type" value="Genomic_DNA"/>
</dbReference>
<evidence type="ECO:0000313" key="20">
    <source>
        <dbReference type="Proteomes" id="UP000008068"/>
    </source>
</evidence>
<sequence length="1576" mass="178855">MGDERERKRRYYFYFPKLRHSDQVQVIKGISIYQFVSKQVWAWVEKKTDQYGITVPRKSAELPVISEPPPEPEPCEIAQEMVMTAGDELQFFEKLEPPPEEEEQVPISGGYFSNFIGQIFRNDGTPQPNGTNGVAGTSDDRQNLERTQSGDSRSSEESGFQRSLTDKFSGLLKPKGNPNLKDYNDSNFKQYWMPDSTGRECYQCEERFTTFRRRHHCRLCGQIFCAKCCSSHIDGASLGYMGELRLCDYCARKVQRLAEDGKTTPTRAQTPVNGGRKVSFDRNNSHKNSDTVKTVSNGAIWSLCPPESTIEATPPPQLGSRRNSLVPQSSGPGIPTILSVADLCATNSAMLASNHSHPMITEEEESGPDWFRTMHPGMDGVINNETSDSADVFAYANLAGAITNGFTEMMDARVPVTPSSVADRKITFPSLSLDESVMNAAKEEQRDNLEELFRRNTERILDEVLKREYIREDLWRDVILKTVNEIVENVVISVPGGDTMNLADYVHIKKVVIKGAEPDAEIVWGVACSKSVLYANLDDQEYCNKTTESVMIVSGSIEYERVSNKLSSIEPIIVQEEKFLEKQIDRIATKRASLILVEGGVSTIAAQLLNKRGIKVAVNVKMPILQRVSRATGADIVSNSDAQLVEQNLGCCPEFEQRNMHQDDGRIKTLMVFGDCQKEFGCTVLLHGEDLKELVAVKRVIQFLVTIVYSNQLEQSYLNSFNTTIARRQSDCIVCEKRRAIVYSQGEKTEFEQKLYATILSSSPVIEFEPPFLETAIGRECPLIAYFKQPLYKLLKDGDVQLIKEGYDEDVPPIQKKEPLVTIPRHVMAQSNRGAILSSLARSFRLFGGINFRRRTEQIVKHRKIEETEKQPFRAKDVLDPRVHQTLAVLFGSFSRKSPNAPYFCVRPWVVSMQYYKDHDMTIGEFLVKYCFNRSYECPSSNCEVPMLDHSRKLVYGRVCVEISTQTVSDSDAFESEQQKTIMTWRNCGKCNCSSQMVKFDKAKWHLSFAKFLEYIGNSCFTTDTIYPVNTQNPCSHCFFHEKLYFFAMENLVTTFKVTAIRPYSVVFSPIICNVKVQKVSRKELADDISRIATLALTACEDTNKQLADLDEEVQITPIVVKLAGAIRNTMALASESRMFAKNILTGDEELIRSNDRLHRETTGTFMKVREVTYNLITLWNENCQTIKYPKKTPEDIQEIASLQKLENPFPAHLHLSIKLQPRFGVVVRDIQDSRGSYRPDIGSIIAYALSAVDYNKIPEPADTVSMDSVNSSIRDSMTDDGENLASSQHLEVEFEDESSSYYVKMFYAEKFRKLRELLIAEGEETFIRSLSNSTFWTPQGGKSGSFFYRTQDDRFVVKQMSRFEIQSFVKFAPNYFDYLTTSATESKLTTLCKVYGVFRIGYKSKTTTLKVDILVMEYLFYNHNVSQVWDLKGSLRNRMASTGKSPTEMVLLDENFVKDLWNQQLYVLPHSKAAMNQAISNDSHFLSSQYIMDYSLLVGVDDDNGELILGIVDYMRTYTLDKKLESWVKIVAIPGAHLPTILSPEMYCARFSEAIDSYFPVVPDQWTGLGSIRSY</sequence>
<evidence type="ECO:0000256" key="13">
    <source>
        <dbReference type="ARBA" id="ARBA00052820"/>
    </source>
</evidence>
<dbReference type="CDD" id="cd03334">
    <property type="entry name" value="Fab1_TCP"/>
    <property type="match status" value="1"/>
</dbReference>
<dbReference type="eggNOG" id="KOG0230">
    <property type="taxonomic scope" value="Eukaryota"/>
</dbReference>
<dbReference type="InParanoid" id="G0MX07"/>
<feature type="region of interest" description="Disordered" evidence="16">
    <location>
        <begin position="261"/>
        <end position="291"/>
    </location>
</feature>
<keyword evidence="3" id="KW-0597">Phosphoprotein</keyword>
<dbReference type="InterPro" id="IPR027483">
    <property type="entry name" value="PInositol-4-P-4/5-kinase_C_sf"/>
</dbReference>
<evidence type="ECO:0000256" key="14">
    <source>
        <dbReference type="PROSITE-ProRule" id="PRU00091"/>
    </source>
</evidence>
<dbReference type="Gene3D" id="3.30.810.10">
    <property type="entry name" value="2-Layer Sandwich"/>
    <property type="match status" value="1"/>
</dbReference>
<keyword evidence="5" id="KW-0479">Metal-binding</keyword>
<dbReference type="CDD" id="cd17300">
    <property type="entry name" value="PIPKc_PIKfyve"/>
    <property type="match status" value="1"/>
</dbReference>
<dbReference type="FunFam" id="3.30.810.10:FF:000001">
    <property type="entry name" value="1-phosphatidylinositol 3-phosphate 5-kinase FAB1"/>
    <property type="match status" value="1"/>
</dbReference>
<feature type="compositionally biased region" description="Polar residues" evidence="16">
    <location>
        <begin position="124"/>
        <end position="135"/>
    </location>
</feature>
<feature type="compositionally biased region" description="Polar residues" evidence="16">
    <location>
        <begin position="145"/>
        <end position="163"/>
    </location>
</feature>
<dbReference type="GO" id="GO:0008270">
    <property type="term" value="F:zinc ion binding"/>
    <property type="evidence" value="ECO:0007669"/>
    <property type="project" value="UniProtKB-KW"/>
</dbReference>
<evidence type="ECO:0000256" key="10">
    <source>
        <dbReference type="ARBA" id="ARBA00022833"/>
    </source>
</evidence>
<dbReference type="Gene3D" id="3.50.7.10">
    <property type="entry name" value="GroEL"/>
    <property type="match status" value="1"/>
</dbReference>
<keyword evidence="6 15" id="KW-0547">Nucleotide-binding</keyword>
<dbReference type="GO" id="GO:0016192">
    <property type="term" value="P:vesicle-mediated transport"/>
    <property type="evidence" value="ECO:0007669"/>
    <property type="project" value="UniProtKB-ARBA"/>
</dbReference>
<evidence type="ECO:0000256" key="15">
    <source>
        <dbReference type="PROSITE-ProRule" id="PRU00781"/>
    </source>
</evidence>
<keyword evidence="11 15" id="KW-0067">ATP-binding</keyword>
<proteinExistence type="predicted"/>
<accession>G0MX07</accession>
<keyword evidence="4 15" id="KW-0808">Transferase</keyword>
<dbReference type="EC" id="2.7.1.150" evidence="2"/>
<dbReference type="FunFam" id="3.30.800.10:FF:000014">
    <property type="entry name" value="Putative phosphatidylinositol (3,5) kinase"/>
    <property type="match status" value="1"/>
</dbReference>
<feature type="domain" description="FYVE-type" evidence="17">
    <location>
        <begin position="195"/>
        <end position="255"/>
    </location>
</feature>
<dbReference type="STRING" id="135651.G0MX07"/>
<dbReference type="Pfam" id="PF01504">
    <property type="entry name" value="PIP5K"/>
    <property type="match status" value="1"/>
</dbReference>
<dbReference type="Pfam" id="PF01363">
    <property type="entry name" value="FYVE"/>
    <property type="match status" value="1"/>
</dbReference>
<evidence type="ECO:0000256" key="1">
    <source>
        <dbReference type="ARBA" id="ARBA00004608"/>
    </source>
</evidence>
<keyword evidence="20" id="KW-1185">Reference proteome</keyword>
<evidence type="ECO:0000259" key="17">
    <source>
        <dbReference type="PROSITE" id="PS50178"/>
    </source>
</evidence>
<evidence type="ECO:0000256" key="8">
    <source>
        <dbReference type="ARBA" id="ARBA00022771"/>
    </source>
</evidence>
<dbReference type="HOGENOM" id="CLU_000480_2_1_1"/>
<dbReference type="SUPFAM" id="SSF52029">
    <property type="entry name" value="GroEL apical domain-like"/>
    <property type="match status" value="1"/>
</dbReference>
<evidence type="ECO:0000256" key="16">
    <source>
        <dbReference type="SAM" id="MobiDB-lite"/>
    </source>
</evidence>
<dbReference type="InterPro" id="IPR017455">
    <property type="entry name" value="Znf_FYVE-rel"/>
</dbReference>
<dbReference type="InterPro" id="IPR027409">
    <property type="entry name" value="GroEL-like_apical_dom_sf"/>
</dbReference>
<dbReference type="InterPro" id="IPR013083">
    <property type="entry name" value="Znf_RING/FYVE/PHD"/>
</dbReference>
<evidence type="ECO:0000256" key="2">
    <source>
        <dbReference type="ARBA" id="ARBA00012009"/>
    </source>
</evidence>
<evidence type="ECO:0000256" key="3">
    <source>
        <dbReference type="ARBA" id="ARBA00022553"/>
    </source>
</evidence>
<dbReference type="CDD" id="cd15725">
    <property type="entry name" value="FYVE_PIKfyve_Fab1"/>
    <property type="match status" value="1"/>
</dbReference>
<dbReference type="PROSITE" id="PS50178">
    <property type="entry name" value="ZF_FYVE"/>
    <property type="match status" value="1"/>
</dbReference>
<evidence type="ECO:0000256" key="5">
    <source>
        <dbReference type="ARBA" id="ARBA00022723"/>
    </source>
</evidence>
<reference evidence="20" key="1">
    <citation type="submission" date="2011-07" db="EMBL/GenBank/DDBJ databases">
        <authorList>
            <consortium name="Caenorhabditis brenneri Sequencing and Analysis Consortium"/>
            <person name="Wilson R.K."/>
        </authorList>
    </citation>
    <scope>NUCLEOTIDE SEQUENCE [LARGE SCALE GENOMIC DNA]</scope>
    <source>
        <strain evidence="20">PB2801</strain>
    </source>
</reference>
<dbReference type="Gene3D" id="3.30.40.10">
    <property type="entry name" value="Zinc/RING finger domain, C3HC4 (zinc finger)"/>
    <property type="match status" value="1"/>
</dbReference>
<evidence type="ECO:0000256" key="9">
    <source>
        <dbReference type="ARBA" id="ARBA00022777"/>
    </source>
</evidence>
<feature type="region of interest" description="Disordered" evidence="16">
    <location>
        <begin position="122"/>
        <end position="186"/>
    </location>
</feature>
<feature type="domain" description="PIPK" evidence="18">
    <location>
        <begin position="1234"/>
        <end position="1560"/>
    </location>
</feature>
<dbReference type="Proteomes" id="UP000008068">
    <property type="component" value="Unassembled WGS sequence"/>
</dbReference>
<dbReference type="FunFam" id="3.30.40.10:FF:000057">
    <property type="entry name" value="1-phosphatidylinositol 3-phosphate 5-kinase isoform X1"/>
    <property type="match status" value="1"/>
</dbReference>
<dbReference type="InterPro" id="IPR044769">
    <property type="entry name" value="PIKfyve_PIPKc"/>
</dbReference>
<dbReference type="SUPFAM" id="SSF57903">
    <property type="entry name" value="FYVE/PHD zinc finger"/>
    <property type="match status" value="1"/>
</dbReference>
<dbReference type="FunFam" id="3.50.7.10:FF:000007">
    <property type="entry name" value="1-phosphatidylinositol 3-phosphate 5-kinase isoform X1"/>
    <property type="match status" value="1"/>
</dbReference>
<comment type="subcellular location">
    <subcellularLocation>
        <location evidence="1">Endosome membrane</location>
    </subcellularLocation>
</comment>
<dbReference type="PROSITE" id="PS51455">
    <property type="entry name" value="PIPK"/>
    <property type="match status" value="1"/>
</dbReference>
<dbReference type="InterPro" id="IPR002423">
    <property type="entry name" value="Cpn60/GroEL/TCP-1"/>
</dbReference>
<comment type="catalytic activity">
    <reaction evidence="13">
        <text>a 1,2-diacyl-sn-glycero-3-phospho-(1D-myo-inositol-3-phosphate) + ATP = a 1,2-diacyl-sn-glycero-3-phospho-(1D-myo-inositol-3,5-bisphosphate) + ADP + H(+)</text>
        <dbReference type="Rhea" id="RHEA:13609"/>
        <dbReference type="ChEBI" id="CHEBI:15378"/>
        <dbReference type="ChEBI" id="CHEBI:30616"/>
        <dbReference type="ChEBI" id="CHEBI:57923"/>
        <dbReference type="ChEBI" id="CHEBI:58088"/>
        <dbReference type="ChEBI" id="CHEBI:456216"/>
        <dbReference type="EC" id="2.7.1.150"/>
    </reaction>
    <physiologicalReaction direction="left-to-right" evidence="13">
        <dbReference type="Rhea" id="RHEA:13610"/>
    </physiologicalReaction>
</comment>
<dbReference type="OMA" id="WQSFGSM"/>
<evidence type="ECO:0000256" key="4">
    <source>
        <dbReference type="ARBA" id="ARBA00022679"/>
    </source>
</evidence>
<dbReference type="GO" id="GO:0000285">
    <property type="term" value="F:1-phosphatidylinositol-3-phosphate 5-kinase activity"/>
    <property type="evidence" value="ECO:0007669"/>
    <property type="project" value="UniProtKB-EC"/>
</dbReference>
<dbReference type="PANTHER" id="PTHR45748:SF7">
    <property type="entry name" value="1-PHOSPHATIDYLINOSITOL 3-PHOSPHATE 5-KINASE-RELATED"/>
    <property type="match status" value="1"/>
</dbReference>
<keyword evidence="9 15" id="KW-0418">Kinase</keyword>